<name>A0A3B1C7W8_9ZZZZ</name>
<evidence type="ECO:0000256" key="1">
    <source>
        <dbReference type="ARBA" id="ARBA00005752"/>
    </source>
</evidence>
<comment type="similarity">
    <text evidence="1">Belongs to the asparagine synthetase family.</text>
</comment>
<dbReference type="PIRSF" id="PIRSF001589">
    <property type="entry name" value="Asn_synthetase_glu-h"/>
    <property type="match status" value="1"/>
</dbReference>
<evidence type="ECO:0000259" key="5">
    <source>
        <dbReference type="PROSITE" id="PS51278"/>
    </source>
</evidence>
<dbReference type="PANTHER" id="PTHR43284">
    <property type="entry name" value="ASPARAGINE SYNTHETASE (GLUTAMINE-HYDROLYZING)"/>
    <property type="match status" value="1"/>
</dbReference>
<dbReference type="SUPFAM" id="SSF52402">
    <property type="entry name" value="Adenine nucleotide alpha hydrolases-like"/>
    <property type="match status" value="1"/>
</dbReference>
<protein>
    <submittedName>
        <fullName evidence="6">Asparagine synthetase [glutamine-hydrolyzing]</fullName>
        <ecNumber evidence="6">6.3.5.4</ecNumber>
    </submittedName>
</protein>
<dbReference type="PROSITE" id="PS51278">
    <property type="entry name" value="GATASE_TYPE_2"/>
    <property type="match status" value="1"/>
</dbReference>
<dbReference type="NCBIfam" id="TIGR01536">
    <property type="entry name" value="asn_synth_AEB"/>
    <property type="match status" value="1"/>
</dbReference>
<dbReference type="CDD" id="cd01991">
    <property type="entry name" value="Asn_synthase_B_C"/>
    <property type="match status" value="1"/>
</dbReference>
<dbReference type="InterPro" id="IPR017932">
    <property type="entry name" value="GATase_2_dom"/>
</dbReference>
<dbReference type="GO" id="GO:0005524">
    <property type="term" value="F:ATP binding"/>
    <property type="evidence" value="ECO:0007669"/>
    <property type="project" value="UniProtKB-KW"/>
</dbReference>
<dbReference type="Pfam" id="PF00733">
    <property type="entry name" value="Asn_synthase"/>
    <property type="match status" value="1"/>
</dbReference>
<dbReference type="EC" id="6.3.5.4" evidence="6"/>
<dbReference type="SUPFAM" id="SSF56235">
    <property type="entry name" value="N-terminal nucleophile aminohydrolases (Ntn hydrolases)"/>
    <property type="match status" value="1"/>
</dbReference>
<dbReference type="InterPro" id="IPR029055">
    <property type="entry name" value="Ntn_hydrolases_N"/>
</dbReference>
<organism evidence="6">
    <name type="scientific">hydrothermal vent metagenome</name>
    <dbReference type="NCBI Taxonomy" id="652676"/>
    <lineage>
        <taxon>unclassified sequences</taxon>
        <taxon>metagenomes</taxon>
        <taxon>ecological metagenomes</taxon>
    </lineage>
</organism>
<dbReference type="InterPro" id="IPR001962">
    <property type="entry name" value="Asn_synthase"/>
</dbReference>
<dbReference type="AlphaFoldDB" id="A0A3B1C7W8"/>
<dbReference type="InterPro" id="IPR051786">
    <property type="entry name" value="ASN_synthetase/amidase"/>
</dbReference>
<dbReference type="InterPro" id="IPR014729">
    <property type="entry name" value="Rossmann-like_a/b/a_fold"/>
</dbReference>
<dbReference type="InterPro" id="IPR006426">
    <property type="entry name" value="Asn_synth_AEB"/>
</dbReference>
<evidence type="ECO:0000256" key="4">
    <source>
        <dbReference type="ARBA" id="ARBA00022962"/>
    </source>
</evidence>
<gene>
    <name evidence="6" type="ORF">MNBD_GAMMA24-1053</name>
</gene>
<sequence length="598" mass="68292">MQQALARLAHRGPDESGRWFNNSLGIGHVRLSILDLSASQQPMTDPSGRYVLSYNGEIYNYHHLRRELEEQWTFSSQGDTEVLLAGLIIQGESFLQRLEGMWAFALWDSQAQNLLLARDRMGKKPLFYHLQGESMSCASELPALAALDGGRWHEDLDSSADYLRYGYYLPGMTAYQNVREVLPGHVLHWQPGSDIRQQAYWSLVVGGFQGSKQQAQESLRERLEAAVRARMVADVEVGAFLSGGIDSSLVVGLLCQEPGIKPKTFTIGFAENSYDERRFARQIADFYETEHYEEVLGECDSDNLKTLIMDHVGQPFADSSLLPTSLLANMTARHVKVALSGDGADELFSGYQRYQGRALLRWYFRMPRFLQRRIEQSIEALPEPAVHHSRSLLKKAHLFYDLIKRQESETPYIAPTNYADHVFARLVPSIAERGHHPPLIPAAARADTIMEMMAADAAVYLPQDILLKVDRASMASSLEVRAPFLDTRVVELAFSLPRNWHRRGYSGKHMLRETFSDLLPAAIWKRRKQGFGVPVDKWFRGKLGKELRELLHKQNAHPFNTSEVLLMLDEHCLGQRDRGYRLWNIYVYLFWKEHAAWL</sequence>
<dbReference type="GO" id="GO:0006529">
    <property type="term" value="P:asparagine biosynthetic process"/>
    <property type="evidence" value="ECO:0007669"/>
    <property type="project" value="InterPro"/>
</dbReference>
<evidence type="ECO:0000256" key="2">
    <source>
        <dbReference type="ARBA" id="ARBA00022741"/>
    </source>
</evidence>
<evidence type="ECO:0000256" key="3">
    <source>
        <dbReference type="ARBA" id="ARBA00022840"/>
    </source>
</evidence>
<dbReference type="GO" id="GO:0004066">
    <property type="term" value="F:asparagine synthase (glutamine-hydrolyzing) activity"/>
    <property type="evidence" value="ECO:0007669"/>
    <property type="project" value="UniProtKB-EC"/>
</dbReference>
<dbReference type="PANTHER" id="PTHR43284:SF1">
    <property type="entry name" value="ASPARAGINE SYNTHETASE"/>
    <property type="match status" value="1"/>
</dbReference>
<reference evidence="6" key="1">
    <citation type="submission" date="2018-06" db="EMBL/GenBank/DDBJ databases">
        <authorList>
            <person name="Zhirakovskaya E."/>
        </authorList>
    </citation>
    <scope>NUCLEOTIDE SEQUENCE</scope>
</reference>
<dbReference type="Gene3D" id="3.40.50.620">
    <property type="entry name" value="HUPs"/>
    <property type="match status" value="1"/>
</dbReference>
<dbReference type="GO" id="GO:0005829">
    <property type="term" value="C:cytosol"/>
    <property type="evidence" value="ECO:0007669"/>
    <property type="project" value="TreeGrafter"/>
</dbReference>
<dbReference type="Pfam" id="PF13537">
    <property type="entry name" value="GATase_7"/>
    <property type="match status" value="1"/>
</dbReference>
<proteinExistence type="inferred from homology"/>
<accession>A0A3B1C7W8</accession>
<dbReference type="CDD" id="cd00712">
    <property type="entry name" value="AsnB"/>
    <property type="match status" value="1"/>
</dbReference>
<dbReference type="EMBL" id="UOFZ01000074">
    <property type="protein sequence ID" value="VAX12937.1"/>
    <property type="molecule type" value="Genomic_DNA"/>
</dbReference>
<dbReference type="InterPro" id="IPR033738">
    <property type="entry name" value="AsnB_N"/>
</dbReference>
<feature type="domain" description="Glutamine amidotransferase type-2" evidence="5">
    <location>
        <begin position="1"/>
        <end position="192"/>
    </location>
</feature>
<dbReference type="Gene3D" id="3.60.20.10">
    <property type="entry name" value="Glutamine Phosphoribosylpyrophosphate, subunit 1, domain 1"/>
    <property type="match status" value="1"/>
</dbReference>
<keyword evidence="4" id="KW-0315">Glutamine amidotransferase</keyword>
<keyword evidence="6" id="KW-0436">Ligase</keyword>
<evidence type="ECO:0000313" key="6">
    <source>
        <dbReference type="EMBL" id="VAX12937.1"/>
    </source>
</evidence>
<keyword evidence="2" id="KW-0547">Nucleotide-binding</keyword>
<keyword evidence="3" id="KW-0067">ATP-binding</keyword>